<dbReference type="SUPFAM" id="SSF54001">
    <property type="entry name" value="Cysteine proteinases"/>
    <property type="match status" value="1"/>
</dbReference>
<gene>
    <name evidence="1" type="ORF">WNY58_12465</name>
</gene>
<dbReference type="Gene3D" id="3.90.1720.10">
    <property type="entry name" value="endopeptidase domain like (from Nostoc punctiforme)"/>
    <property type="match status" value="1"/>
</dbReference>
<comment type="caution">
    <text evidence="1">The sequence shown here is derived from an EMBL/GenBank/DDBJ whole genome shotgun (WGS) entry which is preliminary data.</text>
</comment>
<dbReference type="Proteomes" id="UP001449225">
    <property type="component" value="Unassembled WGS sequence"/>
</dbReference>
<organism evidence="1 2">
    <name type="scientific">Neptuniibacter pectenicola</name>
    <dbReference type="NCBI Taxonomy" id="1806669"/>
    <lineage>
        <taxon>Bacteria</taxon>
        <taxon>Pseudomonadati</taxon>
        <taxon>Pseudomonadota</taxon>
        <taxon>Gammaproteobacteria</taxon>
        <taxon>Oceanospirillales</taxon>
        <taxon>Oceanospirillaceae</taxon>
        <taxon>Neptuniibacter</taxon>
    </lineage>
</organism>
<protein>
    <submittedName>
        <fullName evidence="1">YiiX/YebB-like N1pC/P60 family cysteine hydrolase</fullName>
    </submittedName>
</protein>
<keyword evidence="2" id="KW-1185">Reference proteome</keyword>
<dbReference type="InterPro" id="IPR038765">
    <property type="entry name" value="Papain-like_cys_pep_sf"/>
</dbReference>
<accession>A0ABU9TU55</accession>
<reference evidence="1 2" key="1">
    <citation type="submission" date="2024-03" db="EMBL/GenBank/DDBJ databases">
        <title>Community enrichment and isolation of bacterial strains for fucoidan degradation.</title>
        <authorList>
            <person name="Sichert A."/>
        </authorList>
    </citation>
    <scope>NUCLEOTIDE SEQUENCE [LARGE SCALE GENOMIC DNA]</scope>
    <source>
        <strain evidence="1 2">AS76</strain>
    </source>
</reference>
<dbReference type="EMBL" id="JBBMRA010000012">
    <property type="protein sequence ID" value="MEM5537202.1"/>
    <property type="molecule type" value="Genomic_DNA"/>
</dbReference>
<dbReference type="Pfam" id="PF05708">
    <property type="entry name" value="Peptidase_C92"/>
    <property type="match status" value="1"/>
</dbReference>
<evidence type="ECO:0000313" key="1">
    <source>
        <dbReference type="EMBL" id="MEM5537202.1"/>
    </source>
</evidence>
<dbReference type="RefSeq" id="WP_342854687.1">
    <property type="nucleotide sequence ID" value="NZ_JBBMRA010000012.1"/>
</dbReference>
<proteinExistence type="predicted"/>
<sequence>MDKQQLDKLEKDVTQNIQEGDIIFISIDSFLYRQVAKGTGSWTSHVGFIVREYNEWFVLESAVPKVTRCPLRKFLARTTHNEVSVMRVKEGLTPSQVDKLKHAAAEKMGRYYHLGFKYDSKRQFCSKFVHLTFKEALGIEIGKVQTLEVLLQENPQASVNFWRCWYLGFVPWQRKTITPASQLNDPKLVPVYTQC</sequence>
<name>A0ABU9TU55_9GAMM</name>
<evidence type="ECO:0000313" key="2">
    <source>
        <dbReference type="Proteomes" id="UP001449225"/>
    </source>
</evidence>
<dbReference type="InterPro" id="IPR024453">
    <property type="entry name" value="Peptidase_C92"/>
</dbReference>